<accession>A0A4R1HUC7</accession>
<sequence length="120" mass="13510">MNTTIDQVRLAEGYLDVGNPLLAVGLLEAVRPQLDGDRAAELLLARGYFHSAQLSRARDVLEPLVEQEPTDVWTRFLLARTLERQSETGRALSHLRLVTAMSDRPEYRERLDALEARIAA</sequence>
<proteinExistence type="predicted"/>
<comment type="caution">
    <text evidence="1">The sequence shown here is derived from an EMBL/GenBank/DDBJ whole genome shotgun (WGS) entry which is preliminary data.</text>
</comment>
<reference evidence="1 2" key="1">
    <citation type="submission" date="2019-03" db="EMBL/GenBank/DDBJ databases">
        <title>Sequencing the genomes of 1000 actinobacteria strains.</title>
        <authorList>
            <person name="Klenk H.-P."/>
        </authorList>
    </citation>
    <scope>NUCLEOTIDE SEQUENCE [LARGE SCALE GENOMIC DNA]</scope>
    <source>
        <strain evidence="1 2">DSM 44969</strain>
    </source>
</reference>
<dbReference type="InterPro" id="IPR011990">
    <property type="entry name" value="TPR-like_helical_dom_sf"/>
</dbReference>
<dbReference type="SUPFAM" id="SSF48452">
    <property type="entry name" value="TPR-like"/>
    <property type="match status" value="1"/>
</dbReference>
<dbReference type="RefSeq" id="WP_132420980.1">
    <property type="nucleotide sequence ID" value="NZ_SMFZ01000001.1"/>
</dbReference>
<dbReference type="Pfam" id="PF13428">
    <property type="entry name" value="TPR_14"/>
    <property type="match status" value="1"/>
</dbReference>
<name>A0A4R1HUC7_PSEEN</name>
<dbReference type="Gene3D" id="1.25.40.10">
    <property type="entry name" value="Tetratricopeptide repeat domain"/>
    <property type="match status" value="1"/>
</dbReference>
<organism evidence="1 2">
    <name type="scientific">Pseudonocardia endophytica</name>
    <dbReference type="NCBI Taxonomy" id="401976"/>
    <lineage>
        <taxon>Bacteria</taxon>
        <taxon>Bacillati</taxon>
        <taxon>Actinomycetota</taxon>
        <taxon>Actinomycetes</taxon>
        <taxon>Pseudonocardiales</taxon>
        <taxon>Pseudonocardiaceae</taxon>
        <taxon>Pseudonocardia</taxon>
    </lineage>
</organism>
<evidence type="ECO:0000313" key="2">
    <source>
        <dbReference type="Proteomes" id="UP000295560"/>
    </source>
</evidence>
<protein>
    <submittedName>
        <fullName evidence="1">Tetratricopeptide repeat protein</fullName>
    </submittedName>
</protein>
<evidence type="ECO:0000313" key="1">
    <source>
        <dbReference type="EMBL" id="TCK24545.1"/>
    </source>
</evidence>
<dbReference type="AlphaFoldDB" id="A0A4R1HUC7"/>
<dbReference type="EMBL" id="SMFZ01000001">
    <property type="protein sequence ID" value="TCK24545.1"/>
    <property type="molecule type" value="Genomic_DNA"/>
</dbReference>
<dbReference type="OrthoDB" id="9799122at2"/>
<gene>
    <name evidence="1" type="ORF">EV378_0319</name>
</gene>
<keyword evidence="2" id="KW-1185">Reference proteome</keyword>
<dbReference type="Proteomes" id="UP000295560">
    <property type="component" value="Unassembled WGS sequence"/>
</dbReference>